<organism evidence="1 2">
    <name type="scientific">Brachionus plicatilis</name>
    <name type="common">Marine rotifer</name>
    <name type="synonym">Brachionus muelleri</name>
    <dbReference type="NCBI Taxonomy" id="10195"/>
    <lineage>
        <taxon>Eukaryota</taxon>
        <taxon>Metazoa</taxon>
        <taxon>Spiralia</taxon>
        <taxon>Gnathifera</taxon>
        <taxon>Rotifera</taxon>
        <taxon>Eurotatoria</taxon>
        <taxon>Monogononta</taxon>
        <taxon>Pseudotrocha</taxon>
        <taxon>Ploima</taxon>
        <taxon>Brachionidae</taxon>
        <taxon>Brachionus</taxon>
    </lineage>
</organism>
<dbReference type="Proteomes" id="UP000276133">
    <property type="component" value="Unassembled WGS sequence"/>
</dbReference>
<proteinExistence type="predicted"/>
<accession>A0A3M7P3C5</accession>
<comment type="caution">
    <text evidence="1">The sequence shown here is derived from an EMBL/GenBank/DDBJ whole genome shotgun (WGS) entry which is preliminary data.</text>
</comment>
<dbReference type="AlphaFoldDB" id="A0A3M7P3C5"/>
<name>A0A3M7P3C5_BRAPC</name>
<protein>
    <submittedName>
        <fullName evidence="1">Uncharacterized protein</fullName>
    </submittedName>
</protein>
<evidence type="ECO:0000313" key="2">
    <source>
        <dbReference type="Proteomes" id="UP000276133"/>
    </source>
</evidence>
<keyword evidence="2" id="KW-1185">Reference proteome</keyword>
<dbReference type="EMBL" id="REGN01013760">
    <property type="protein sequence ID" value="RMZ93503.1"/>
    <property type="molecule type" value="Genomic_DNA"/>
</dbReference>
<reference evidence="1 2" key="1">
    <citation type="journal article" date="2018" name="Sci. Rep.">
        <title>Genomic signatures of local adaptation to the degree of environmental predictability in rotifers.</title>
        <authorList>
            <person name="Franch-Gras L."/>
            <person name="Hahn C."/>
            <person name="Garcia-Roger E.M."/>
            <person name="Carmona M.J."/>
            <person name="Serra M."/>
            <person name="Gomez A."/>
        </authorList>
    </citation>
    <scope>NUCLEOTIDE SEQUENCE [LARGE SCALE GENOMIC DNA]</scope>
    <source>
        <strain evidence="1">HYR1</strain>
    </source>
</reference>
<sequence>MNVPLERRHRADLEQNAIKKKEVFDFRIESRYNAYPTRLCAFNRVFCFGDFEKKEEHGDDKIILKYREMNNLPVNKWLSN</sequence>
<gene>
    <name evidence="1" type="ORF">BpHYR1_035437</name>
</gene>
<evidence type="ECO:0000313" key="1">
    <source>
        <dbReference type="EMBL" id="RMZ93503.1"/>
    </source>
</evidence>